<dbReference type="EMBL" id="NIRI02000042">
    <property type="protein sequence ID" value="KAG5448415.1"/>
    <property type="molecule type" value="Genomic_DNA"/>
</dbReference>
<reference evidence="2 3" key="2">
    <citation type="journal article" date="2021" name="Genomics">
        <title>High-quality reference genome for Clonorchis sinensis.</title>
        <authorList>
            <person name="Young N.D."/>
            <person name="Stroehlein A.J."/>
            <person name="Kinkar L."/>
            <person name="Wang T."/>
            <person name="Sohn W.M."/>
            <person name="Chang B.C.H."/>
            <person name="Kaur P."/>
            <person name="Weisz D."/>
            <person name="Dudchenko O."/>
            <person name="Aiden E.L."/>
            <person name="Korhonen P.K."/>
            <person name="Gasser R.B."/>
        </authorList>
    </citation>
    <scope>NUCLEOTIDE SEQUENCE [LARGE SCALE GENOMIC DNA]</scope>
    <source>
        <strain evidence="2">Cs-k2</strain>
    </source>
</reference>
<organism evidence="2 3">
    <name type="scientific">Clonorchis sinensis</name>
    <name type="common">Chinese liver fluke</name>
    <dbReference type="NCBI Taxonomy" id="79923"/>
    <lineage>
        <taxon>Eukaryota</taxon>
        <taxon>Metazoa</taxon>
        <taxon>Spiralia</taxon>
        <taxon>Lophotrochozoa</taxon>
        <taxon>Platyhelminthes</taxon>
        <taxon>Trematoda</taxon>
        <taxon>Digenea</taxon>
        <taxon>Opisthorchiida</taxon>
        <taxon>Opisthorchiata</taxon>
        <taxon>Opisthorchiidae</taxon>
        <taxon>Clonorchis</taxon>
    </lineage>
</organism>
<name>A0A8T1MHW7_CLOSI</name>
<sequence length="104" mass="11660">KKVDLLNCNPHYAHIAHRDGRVETVSLRRLSQAVQNTTDNVLSLSESSGDTEHPDTTETTGRQPDSSQASESSSVPSSEYQPSYPVILEQQRRIHPYSLRNREA</sequence>
<feature type="non-terminal residue" evidence="2">
    <location>
        <position position="1"/>
    </location>
</feature>
<feature type="compositionally biased region" description="Polar residues" evidence="1">
    <location>
        <begin position="36"/>
        <end position="48"/>
    </location>
</feature>
<evidence type="ECO:0000313" key="2">
    <source>
        <dbReference type="EMBL" id="KAG5448415.1"/>
    </source>
</evidence>
<evidence type="ECO:0000256" key="1">
    <source>
        <dbReference type="SAM" id="MobiDB-lite"/>
    </source>
</evidence>
<proteinExistence type="predicted"/>
<dbReference type="OrthoDB" id="5979357at2759"/>
<dbReference type="AlphaFoldDB" id="A0A8T1MHW7"/>
<dbReference type="Proteomes" id="UP000286415">
    <property type="component" value="Unassembled WGS sequence"/>
</dbReference>
<keyword evidence="3" id="KW-1185">Reference proteome</keyword>
<reference evidence="2 3" key="1">
    <citation type="journal article" date="2018" name="Biotechnol. Adv.">
        <title>Improved genomic resources and new bioinformatic workflow for the carcinogenic parasite Clonorchis sinensis: Biotechnological implications.</title>
        <authorList>
            <person name="Wang D."/>
            <person name="Korhonen P.K."/>
            <person name="Gasser R.B."/>
            <person name="Young N.D."/>
        </authorList>
    </citation>
    <scope>NUCLEOTIDE SEQUENCE [LARGE SCALE GENOMIC DNA]</scope>
    <source>
        <strain evidence="2">Cs-k2</strain>
    </source>
</reference>
<protein>
    <submittedName>
        <fullName evidence="2">Uncharacterized protein</fullName>
    </submittedName>
</protein>
<feature type="compositionally biased region" description="Low complexity" evidence="1">
    <location>
        <begin position="66"/>
        <end position="86"/>
    </location>
</feature>
<feature type="region of interest" description="Disordered" evidence="1">
    <location>
        <begin position="36"/>
        <end position="104"/>
    </location>
</feature>
<evidence type="ECO:0000313" key="3">
    <source>
        <dbReference type="Proteomes" id="UP000286415"/>
    </source>
</evidence>
<comment type="caution">
    <text evidence="2">The sequence shown here is derived from an EMBL/GenBank/DDBJ whole genome shotgun (WGS) entry which is preliminary data.</text>
</comment>
<accession>A0A8T1MHW7</accession>
<gene>
    <name evidence="2" type="ORF">CSKR_200749</name>
</gene>